<dbReference type="EMBL" id="CM009291">
    <property type="protein sequence ID" value="PNT48217.1"/>
    <property type="molecule type" value="Genomic_DNA"/>
</dbReference>
<organism evidence="1 2">
    <name type="scientific">Populus trichocarpa</name>
    <name type="common">Western balsam poplar</name>
    <name type="synonym">Populus balsamifera subsp. trichocarpa</name>
    <dbReference type="NCBI Taxonomy" id="3694"/>
    <lineage>
        <taxon>Eukaryota</taxon>
        <taxon>Viridiplantae</taxon>
        <taxon>Streptophyta</taxon>
        <taxon>Embryophyta</taxon>
        <taxon>Tracheophyta</taxon>
        <taxon>Spermatophyta</taxon>
        <taxon>Magnoliopsida</taxon>
        <taxon>eudicotyledons</taxon>
        <taxon>Gunneridae</taxon>
        <taxon>Pentapetalae</taxon>
        <taxon>rosids</taxon>
        <taxon>fabids</taxon>
        <taxon>Malpighiales</taxon>
        <taxon>Salicaceae</taxon>
        <taxon>Saliceae</taxon>
        <taxon>Populus</taxon>
    </lineage>
</organism>
<evidence type="ECO:0000313" key="2">
    <source>
        <dbReference type="Proteomes" id="UP000006729"/>
    </source>
</evidence>
<dbReference type="InParanoid" id="A0A2K2BEK5"/>
<evidence type="ECO:0000313" key="1">
    <source>
        <dbReference type="EMBL" id="PNT48217.1"/>
    </source>
</evidence>
<keyword evidence="2" id="KW-1185">Reference proteome</keyword>
<dbReference type="AlphaFoldDB" id="A0A2K2BEK5"/>
<proteinExistence type="predicted"/>
<gene>
    <name evidence="1" type="ORF">POPTR_002G066500</name>
</gene>
<name>A0A2K2BEK5_POPTR</name>
<accession>A0A2K2BEK5</accession>
<reference evidence="1 2" key="1">
    <citation type="journal article" date="2006" name="Science">
        <title>The genome of black cottonwood, Populus trichocarpa (Torr. &amp; Gray).</title>
        <authorList>
            <person name="Tuskan G.A."/>
            <person name="Difazio S."/>
            <person name="Jansson S."/>
            <person name="Bohlmann J."/>
            <person name="Grigoriev I."/>
            <person name="Hellsten U."/>
            <person name="Putnam N."/>
            <person name="Ralph S."/>
            <person name="Rombauts S."/>
            <person name="Salamov A."/>
            <person name="Schein J."/>
            <person name="Sterck L."/>
            <person name="Aerts A."/>
            <person name="Bhalerao R.R."/>
            <person name="Bhalerao R.P."/>
            <person name="Blaudez D."/>
            <person name="Boerjan W."/>
            <person name="Brun A."/>
            <person name="Brunner A."/>
            <person name="Busov V."/>
            <person name="Campbell M."/>
            <person name="Carlson J."/>
            <person name="Chalot M."/>
            <person name="Chapman J."/>
            <person name="Chen G.L."/>
            <person name="Cooper D."/>
            <person name="Coutinho P.M."/>
            <person name="Couturier J."/>
            <person name="Covert S."/>
            <person name="Cronk Q."/>
            <person name="Cunningham R."/>
            <person name="Davis J."/>
            <person name="Degroeve S."/>
            <person name="Dejardin A."/>
            <person name="Depamphilis C."/>
            <person name="Detter J."/>
            <person name="Dirks B."/>
            <person name="Dubchak I."/>
            <person name="Duplessis S."/>
            <person name="Ehlting J."/>
            <person name="Ellis B."/>
            <person name="Gendler K."/>
            <person name="Goodstein D."/>
            <person name="Gribskov M."/>
            <person name="Grimwood J."/>
            <person name="Groover A."/>
            <person name="Gunter L."/>
            <person name="Hamberger B."/>
            <person name="Heinze B."/>
            <person name="Helariutta Y."/>
            <person name="Henrissat B."/>
            <person name="Holligan D."/>
            <person name="Holt R."/>
            <person name="Huang W."/>
            <person name="Islam-Faridi N."/>
            <person name="Jones S."/>
            <person name="Jones-Rhoades M."/>
            <person name="Jorgensen R."/>
            <person name="Joshi C."/>
            <person name="Kangasjarvi J."/>
            <person name="Karlsson J."/>
            <person name="Kelleher C."/>
            <person name="Kirkpatrick R."/>
            <person name="Kirst M."/>
            <person name="Kohler A."/>
            <person name="Kalluri U."/>
            <person name="Larimer F."/>
            <person name="Leebens-Mack J."/>
            <person name="Leple J.C."/>
            <person name="Locascio P."/>
            <person name="Lou Y."/>
            <person name="Lucas S."/>
            <person name="Martin F."/>
            <person name="Montanini B."/>
            <person name="Napoli C."/>
            <person name="Nelson D.R."/>
            <person name="Nelson C."/>
            <person name="Nieminen K."/>
            <person name="Nilsson O."/>
            <person name="Pereda V."/>
            <person name="Peter G."/>
            <person name="Philippe R."/>
            <person name="Pilate G."/>
            <person name="Poliakov A."/>
            <person name="Razumovskaya J."/>
            <person name="Richardson P."/>
            <person name="Rinaldi C."/>
            <person name="Ritland K."/>
            <person name="Rouze P."/>
            <person name="Ryaboy D."/>
            <person name="Schmutz J."/>
            <person name="Schrader J."/>
            <person name="Segerman B."/>
            <person name="Shin H."/>
            <person name="Siddiqui A."/>
            <person name="Sterky F."/>
            <person name="Terry A."/>
            <person name="Tsai C.J."/>
            <person name="Uberbacher E."/>
            <person name="Unneberg P."/>
            <person name="Vahala J."/>
            <person name="Wall K."/>
            <person name="Wessler S."/>
            <person name="Yang G."/>
            <person name="Yin T."/>
            <person name="Douglas C."/>
            <person name="Marra M."/>
            <person name="Sandberg G."/>
            <person name="Van de Peer Y."/>
            <person name="Rokhsar D."/>
        </authorList>
    </citation>
    <scope>NUCLEOTIDE SEQUENCE [LARGE SCALE GENOMIC DNA]</scope>
    <source>
        <strain evidence="2">cv. Nisqually</strain>
    </source>
</reference>
<protein>
    <submittedName>
        <fullName evidence="1">Uncharacterized protein</fullName>
    </submittedName>
</protein>
<sequence>MLVFATCSSKGSLLIKLSSEASPSDSSTRSSSPLPWIKFTSQLVNKADASDPVRSSRGTCSVNKRDRLLNIRNNALRK</sequence>
<dbReference type="Proteomes" id="UP000006729">
    <property type="component" value="Chromosome 2"/>
</dbReference>